<dbReference type="STRING" id="446471.Xcel_2716"/>
<evidence type="ECO:0000256" key="6">
    <source>
        <dbReference type="ARBA" id="ARBA00022777"/>
    </source>
</evidence>
<evidence type="ECO:0000256" key="1">
    <source>
        <dbReference type="ARBA" id="ARBA00000085"/>
    </source>
</evidence>
<keyword evidence="6 11" id="KW-0418">Kinase</keyword>
<evidence type="ECO:0000256" key="5">
    <source>
        <dbReference type="ARBA" id="ARBA00022741"/>
    </source>
</evidence>
<name>D1BXT9_XYLCX</name>
<comment type="catalytic activity">
    <reaction evidence="1">
        <text>ATP + protein L-histidine = ADP + protein N-phospho-L-histidine.</text>
        <dbReference type="EC" id="2.7.13.3"/>
    </reaction>
</comment>
<evidence type="ECO:0000256" key="4">
    <source>
        <dbReference type="ARBA" id="ARBA00022679"/>
    </source>
</evidence>
<keyword evidence="5" id="KW-0547">Nucleotide-binding</keyword>
<keyword evidence="9" id="KW-1133">Transmembrane helix</keyword>
<feature type="transmembrane region" description="Helical" evidence="9">
    <location>
        <begin position="99"/>
        <end position="115"/>
    </location>
</feature>
<reference evidence="11 12" key="2">
    <citation type="journal article" date="2010" name="Stand. Genomic Sci.">
        <title>Complete genome sequence of Xylanimonas cellulosilytica type strain (XIL07).</title>
        <authorList>
            <person name="Foster B."/>
            <person name="Pukall R."/>
            <person name="Abt B."/>
            <person name="Nolan M."/>
            <person name="Glavina Del Rio T."/>
            <person name="Chen F."/>
            <person name="Lucas S."/>
            <person name="Tice H."/>
            <person name="Pitluck S."/>
            <person name="Cheng J.-F."/>
            <person name="Chertkov O."/>
            <person name="Brettin T."/>
            <person name="Han C."/>
            <person name="Detter J.C."/>
            <person name="Bruce D."/>
            <person name="Goodwin L."/>
            <person name="Ivanova N."/>
            <person name="Mavromatis K."/>
            <person name="Pati A."/>
            <person name="Mikhailova N."/>
            <person name="Chen A."/>
            <person name="Palaniappan K."/>
            <person name="Land M."/>
            <person name="Hauser L."/>
            <person name="Chang Y.-J."/>
            <person name="Jeffries C.D."/>
            <person name="Chain P."/>
            <person name="Rohde M."/>
            <person name="Goeker M."/>
            <person name="Bristow J."/>
            <person name="Eisen J.A."/>
            <person name="Markowitz V."/>
            <person name="Hugenholtz P."/>
            <person name="Kyrpides N.C."/>
            <person name="Klenk H.-P."/>
            <person name="Lapidus A."/>
        </authorList>
    </citation>
    <scope>NUCLEOTIDE SEQUENCE [LARGE SCALE GENOMIC DNA]</scope>
    <source>
        <strain evidence="12">DSM 15894 / CECT 5975 / LMG 20990 / XIL07</strain>
    </source>
</reference>
<evidence type="ECO:0000313" key="12">
    <source>
        <dbReference type="Proteomes" id="UP000002255"/>
    </source>
</evidence>
<dbReference type="HOGENOM" id="CLU_000445_20_1_11"/>
<dbReference type="GO" id="GO:0016020">
    <property type="term" value="C:membrane"/>
    <property type="evidence" value="ECO:0007669"/>
    <property type="project" value="InterPro"/>
</dbReference>
<dbReference type="InterPro" id="IPR050482">
    <property type="entry name" value="Sensor_HK_TwoCompSys"/>
</dbReference>
<evidence type="ECO:0000259" key="10">
    <source>
        <dbReference type="Pfam" id="PF07730"/>
    </source>
</evidence>
<proteinExistence type="predicted"/>
<evidence type="ECO:0000313" key="11">
    <source>
        <dbReference type="EMBL" id="ACZ31730.1"/>
    </source>
</evidence>
<dbReference type="InterPro" id="IPR036890">
    <property type="entry name" value="HATPase_C_sf"/>
</dbReference>
<dbReference type="PANTHER" id="PTHR24421">
    <property type="entry name" value="NITRATE/NITRITE SENSOR PROTEIN NARX-RELATED"/>
    <property type="match status" value="1"/>
</dbReference>
<evidence type="ECO:0000256" key="8">
    <source>
        <dbReference type="ARBA" id="ARBA00023012"/>
    </source>
</evidence>
<dbReference type="RefSeq" id="WP_012879472.1">
    <property type="nucleotide sequence ID" value="NC_013530.1"/>
</dbReference>
<accession>D1BXT9</accession>
<dbReference type="PANTHER" id="PTHR24421:SF10">
    <property type="entry name" value="NITRATE_NITRITE SENSOR PROTEIN NARQ"/>
    <property type="match status" value="1"/>
</dbReference>
<feature type="transmembrane region" description="Helical" evidence="9">
    <location>
        <begin position="54"/>
        <end position="71"/>
    </location>
</feature>
<dbReference type="eggNOG" id="COG4585">
    <property type="taxonomic scope" value="Bacteria"/>
</dbReference>
<reference evidence="12" key="1">
    <citation type="submission" date="2009-11" db="EMBL/GenBank/DDBJ databases">
        <title>The complete chromosome of Xylanimonas cellulosilytica DSM 15894.</title>
        <authorList>
            <consortium name="US DOE Joint Genome Institute (JGI-PGF)"/>
            <person name="Lucas S."/>
            <person name="Copeland A."/>
            <person name="Lapidus A."/>
            <person name="Glavina del Rio T."/>
            <person name="Dalin E."/>
            <person name="Tice H."/>
            <person name="Bruce D."/>
            <person name="Goodwin L."/>
            <person name="Pitluck S."/>
            <person name="Kyrpides N."/>
            <person name="Mavromatis K."/>
            <person name="Ivanova N."/>
            <person name="Mikhailova N."/>
            <person name="Foster B."/>
            <person name="Clum A."/>
            <person name="Brettin T."/>
            <person name="Detter J.C."/>
            <person name="Han C."/>
            <person name="Larimer F."/>
            <person name="Land M."/>
            <person name="Hauser L."/>
            <person name="Markowitz V."/>
            <person name="Cheng J.F."/>
            <person name="Hugenholtz P."/>
            <person name="Woyke T."/>
            <person name="Wu D."/>
            <person name="Gehrich-Schroeter G."/>
            <person name="Schneider S."/>
            <person name="Pukall S.R."/>
            <person name="Klenk H.P."/>
            <person name="Eisen J.A."/>
        </authorList>
    </citation>
    <scope>NUCLEOTIDE SEQUENCE [LARGE SCALE GENOMIC DNA]</scope>
    <source>
        <strain evidence="12">DSM 15894 / CECT 5975 / LMG 20990 / XIL07</strain>
    </source>
</reference>
<dbReference type="AlphaFoldDB" id="D1BXT9"/>
<keyword evidence="12" id="KW-1185">Reference proteome</keyword>
<dbReference type="EC" id="2.7.13.3" evidence="2"/>
<evidence type="ECO:0000256" key="7">
    <source>
        <dbReference type="ARBA" id="ARBA00022840"/>
    </source>
</evidence>
<gene>
    <name evidence="11" type="ordered locus">Xcel_2716</name>
</gene>
<keyword evidence="3" id="KW-0597">Phosphoprotein</keyword>
<evidence type="ECO:0000256" key="2">
    <source>
        <dbReference type="ARBA" id="ARBA00012438"/>
    </source>
</evidence>
<dbReference type="SUPFAM" id="SSF55874">
    <property type="entry name" value="ATPase domain of HSP90 chaperone/DNA topoisomerase II/histidine kinase"/>
    <property type="match status" value="1"/>
</dbReference>
<dbReference type="KEGG" id="xce:Xcel_2716"/>
<dbReference type="Pfam" id="PF07730">
    <property type="entry name" value="HisKA_3"/>
    <property type="match status" value="1"/>
</dbReference>
<dbReference type="GO" id="GO:0005524">
    <property type="term" value="F:ATP binding"/>
    <property type="evidence" value="ECO:0007669"/>
    <property type="project" value="UniProtKB-KW"/>
</dbReference>
<organism evidence="11 12">
    <name type="scientific">Xylanimonas cellulosilytica (strain DSM 15894 / JCM 12276 / CECT 5975 / KCTC 9989 / LMG 20990 / NBRC 107835 / XIL07)</name>
    <dbReference type="NCBI Taxonomy" id="446471"/>
    <lineage>
        <taxon>Bacteria</taxon>
        <taxon>Bacillati</taxon>
        <taxon>Actinomycetota</taxon>
        <taxon>Actinomycetes</taxon>
        <taxon>Micrococcales</taxon>
        <taxon>Promicromonosporaceae</taxon>
        <taxon>Xylanimonas</taxon>
    </lineage>
</organism>
<keyword evidence="4" id="KW-0808">Transferase</keyword>
<keyword evidence="9" id="KW-0472">Membrane</keyword>
<keyword evidence="9" id="KW-0812">Transmembrane</keyword>
<feature type="transmembrane region" description="Helical" evidence="9">
    <location>
        <begin position="78"/>
        <end position="93"/>
    </location>
</feature>
<dbReference type="Gene3D" id="3.30.565.10">
    <property type="entry name" value="Histidine kinase-like ATPase, C-terminal domain"/>
    <property type="match status" value="1"/>
</dbReference>
<feature type="transmembrane region" description="Helical" evidence="9">
    <location>
        <begin position="122"/>
        <end position="139"/>
    </location>
</feature>
<keyword evidence="7" id="KW-0067">ATP-binding</keyword>
<dbReference type="OrthoDB" id="227596at2"/>
<protein>
    <recommendedName>
        <fullName evidence="2">histidine kinase</fullName>
        <ecNumber evidence="2">2.7.13.3</ecNumber>
    </recommendedName>
</protein>
<sequence>MDRARPRLVRPSRAETTAAVAVGVLTLAGLLALPLVAAAEPDERIVAPSPADPGWWLVVALLLAQAIALLAAKRSTRLVLAVVAVVPALHAVAVPGATFSLTTVAVAAAIVWAVLRRPLRSLSAVVPAAGLLVAGAQYVNDVRSGSAPGVATLGAALLQAFAIVAVALAVGLVVAARHDARVARGHELLALRREHDALVQAAVARERVAMSRELHDIAAHHMSGIALLASAIYRQVDLDPEAAKVSAQQVRAQSTTVLDDLRRVIGLLRDEAESPRSVETLAAVRELVERRRAAGADVELVAHTGTGTGTGTGTEVLGAGIGTLAQLVAYRMVQESLANAAAHAPGARCVVEIDDRQPDRLTVLVTNDASHAPDPGPGGGFGLVGMRERAELVDAELHHGPTADGGWQVRLTLRRDAILDDVPQEPA</sequence>
<dbReference type="GO" id="GO:0000155">
    <property type="term" value="F:phosphorelay sensor kinase activity"/>
    <property type="evidence" value="ECO:0007669"/>
    <property type="project" value="InterPro"/>
</dbReference>
<dbReference type="InterPro" id="IPR011712">
    <property type="entry name" value="Sig_transdc_His_kin_sub3_dim/P"/>
</dbReference>
<feature type="domain" description="Signal transduction histidine kinase subgroup 3 dimerisation and phosphoacceptor" evidence="10">
    <location>
        <begin position="206"/>
        <end position="271"/>
    </location>
</feature>
<evidence type="ECO:0000256" key="3">
    <source>
        <dbReference type="ARBA" id="ARBA00022553"/>
    </source>
</evidence>
<keyword evidence="8" id="KW-0902">Two-component regulatory system</keyword>
<dbReference type="Proteomes" id="UP000002255">
    <property type="component" value="Chromosome"/>
</dbReference>
<feature type="transmembrane region" description="Helical" evidence="9">
    <location>
        <begin position="151"/>
        <end position="176"/>
    </location>
</feature>
<evidence type="ECO:0000256" key="9">
    <source>
        <dbReference type="SAM" id="Phobius"/>
    </source>
</evidence>
<dbReference type="Gene3D" id="1.20.5.1930">
    <property type="match status" value="1"/>
</dbReference>
<dbReference type="EMBL" id="CP001821">
    <property type="protein sequence ID" value="ACZ31730.1"/>
    <property type="molecule type" value="Genomic_DNA"/>
</dbReference>
<dbReference type="GO" id="GO:0046983">
    <property type="term" value="F:protein dimerization activity"/>
    <property type="evidence" value="ECO:0007669"/>
    <property type="project" value="InterPro"/>
</dbReference>